<gene>
    <name evidence="1" type="ORF">VAMP_2n644</name>
</gene>
<organism evidence="1 2">
    <name type="scientific">Candidatus Vampirococcus lugosii</name>
    <dbReference type="NCBI Taxonomy" id="2789015"/>
    <lineage>
        <taxon>Bacteria</taxon>
        <taxon>Candidatus Absconditibacteriota</taxon>
        <taxon>Vampirococcus</taxon>
    </lineage>
</organism>
<comment type="caution">
    <text evidence="1">The sequence shown here is derived from an EMBL/GenBank/DDBJ whole genome shotgun (WGS) entry which is preliminary data.</text>
</comment>
<accession>A0ABS5QJM5</accession>
<evidence type="ECO:0000313" key="2">
    <source>
        <dbReference type="Proteomes" id="UP000680365"/>
    </source>
</evidence>
<dbReference type="EMBL" id="JAEDAM010000001">
    <property type="protein sequence ID" value="MBS8121471.1"/>
    <property type="molecule type" value="Genomic_DNA"/>
</dbReference>
<proteinExistence type="predicted"/>
<sequence>MKKIKLLVGVFVAGQIATMFCKDEKFKKKYNESVSFDKVKVVFSSLIDLNKNIFFKIKDIDYEAKFKLFKKTFDKERIYLESKIEELRMQLDNKNEEILKPKIKDLEDKVLEFRDKAYENAIDIDKKYGLREKSEELIEKVRNLKNSNKLSKNYDNSEEND</sequence>
<protein>
    <submittedName>
        <fullName evidence="1">Uncharacterized protein</fullName>
    </submittedName>
</protein>
<reference evidence="1 2" key="1">
    <citation type="journal article" date="2021" name="Nat. Commun.">
        <title>Reductive evolution and unique predatory mode in the CPR bacterium Vampirococcus lugosii.</title>
        <authorList>
            <person name="Moreira D."/>
            <person name="Zivanovic Y."/>
            <person name="Lopez-Archilla A.I."/>
            <person name="Iniesto M."/>
            <person name="Lopez-Garcia P."/>
        </authorList>
    </citation>
    <scope>NUCLEOTIDE SEQUENCE [LARGE SCALE GENOMIC DNA]</scope>
    <source>
        <strain evidence="1">Chiprana</strain>
    </source>
</reference>
<dbReference type="RefSeq" id="WP_213348019.1">
    <property type="nucleotide sequence ID" value="NZ_JAEDAM010000001.1"/>
</dbReference>
<evidence type="ECO:0000313" key="1">
    <source>
        <dbReference type="EMBL" id="MBS8121471.1"/>
    </source>
</evidence>
<dbReference type="Proteomes" id="UP000680365">
    <property type="component" value="Unassembled WGS sequence"/>
</dbReference>
<name>A0ABS5QJM5_9BACT</name>
<keyword evidence="2" id="KW-1185">Reference proteome</keyword>